<evidence type="ECO:0000256" key="3">
    <source>
        <dbReference type="ARBA" id="ARBA00004651"/>
    </source>
</evidence>
<evidence type="ECO:0000256" key="7">
    <source>
        <dbReference type="ARBA" id="ARBA00022692"/>
    </source>
</evidence>
<evidence type="ECO:0000256" key="11">
    <source>
        <dbReference type="ARBA" id="ARBA00023002"/>
    </source>
</evidence>
<dbReference type="GO" id="GO:0009325">
    <property type="term" value="C:nitrate reductase complex"/>
    <property type="evidence" value="ECO:0007669"/>
    <property type="project" value="InterPro"/>
</dbReference>
<comment type="function">
    <text evidence="15">Does not seem to have nitrate reductase activity.</text>
</comment>
<dbReference type="AlphaFoldDB" id="A0A5N6MTD1"/>
<dbReference type="RefSeq" id="WP_152271392.1">
    <property type="nucleotide sequence ID" value="NZ_VTFX01000001.1"/>
</dbReference>
<organism evidence="24 25">
    <name type="scientific">Arthrobacter yangruifuii</name>
    <dbReference type="NCBI Taxonomy" id="2606616"/>
    <lineage>
        <taxon>Bacteria</taxon>
        <taxon>Bacillati</taxon>
        <taxon>Actinomycetota</taxon>
        <taxon>Actinomycetes</taxon>
        <taxon>Micrococcales</taxon>
        <taxon>Micrococcaceae</taxon>
        <taxon>Arthrobacter</taxon>
    </lineage>
</organism>
<feature type="transmembrane region" description="Helical" evidence="22">
    <location>
        <begin position="33"/>
        <end position="53"/>
    </location>
</feature>
<reference evidence="24 25" key="1">
    <citation type="submission" date="2019-08" db="EMBL/GenBank/DDBJ databases">
        <title>Arthrobacter sp. nov., isolated from plateau pika and Tibetan wild ass.</title>
        <authorList>
            <person name="Ge Y."/>
        </authorList>
    </citation>
    <scope>NUCLEOTIDE SEQUENCE [LARGE SCALE GENOMIC DNA]</scope>
    <source>
        <strain evidence="24 25">785</strain>
    </source>
</reference>
<keyword evidence="5" id="KW-1003">Cell membrane</keyword>
<evidence type="ECO:0000256" key="18">
    <source>
        <dbReference type="ARBA" id="ARBA00061480"/>
    </source>
</evidence>
<dbReference type="InterPro" id="IPR051936">
    <property type="entry name" value="Heme-iron_electron_transfer"/>
</dbReference>
<evidence type="ECO:0000256" key="2">
    <source>
        <dbReference type="ARBA" id="ARBA00001970"/>
    </source>
</evidence>
<comment type="similarity">
    <text evidence="17">In the C-terminal section; belongs to the nitrate reductase gamma subunit family.</text>
</comment>
<evidence type="ECO:0000256" key="6">
    <source>
        <dbReference type="ARBA" id="ARBA00022617"/>
    </source>
</evidence>
<dbReference type="InterPro" id="IPR003816">
    <property type="entry name" value="Nitrate_red_gam"/>
</dbReference>
<feature type="transmembrane region" description="Helical" evidence="22">
    <location>
        <begin position="202"/>
        <end position="226"/>
    </location>
</feature>
<evidence type="ECO:0000256" key="15">
    <source>
        <dbReference type="ARBA" id="ARBA00056200"/>
    </source>
</evidence>
<keyword evidence="9" id="KW-0249">Electron transport</keyword>
<evidence type="ECO:0000256" key="8">
    <source>
        <dbReference type="ARBA" id="ARBA00022723"/>
    </source>
</evidence>
<dbReference type="InterPro" id="IPR036197">
    <property type="entry name" value="NarG-like_sf"/>
</dbReference>
<comment type="similarity">
    <text evidence="16">In the central section; belongs to the NarJ/NarW family.</text>
</comment>
<keyword evidence="11 24" id="KW-0560">Oxidoreductase</keyword>
<dbReference type="GO" id="GO:0005886">
    <property type="term" value="C:plasma membrane"/>
    <property type="evidence" value="ECO:0007669"/>
    <property type="project" value="UniProtKB-SubCell"/>
</dbReference>
<dbReference type="GO" id="GO:0020037">
    <property type="term" value="F:heme binding"/>
    <property type="evidence" value="ECO:0007669"/>
    <property type="project" value="TreeGrafter"/>
</dbReference>
<feature type="region of interest" description="Disordered" evidence="21">
    <location>
        <begin position="255"/>
        <end position="281"/>
    </location>
</feature>
<accession>A0A5N6MTD1</accession>
<dbReference type="GO" id="GO:0019645">
    <property type="term" value="P:anaerobic electron transport chain"/>
    <property type="evidence" value="ECO:0007669"/>
    <property type="project" value="TreeGrafter"/>
</dbReference>
<evidence type="ECO:0000256" key="9">
    <source>
        <dbReference type="ARBA" id="ARBA00022982"/>
    </source>
</evidence>
<dbReference type="EMBL" id="VTFX01000001">
    <property type="protein sequence ID" value="KAD4060182.1"/>
    <property type="molecule type" value="Genomic_DNA"/>
</dbReference>
<gene>
    <name evidence="24" type="primary">narI</name>
    <name evidence="24" type="ORF">GD627_03760</name>
</gene>
<feature type="binding site" description="axial binding residue" evidence="20">
    <location>
        <position position="215"/>
    </location>
    <ligand>
        <name>heme b</name>
        <dbReference type="ChEBI" id="CHEBI:60344"/>
        <label>1</label>
    </ligand>
    <ligandPart>
        <name>Fe</name>
        <dbReference type="ChEBI" id="CHEBI:18248"/>
    </ligandPart>
</feature>
<evidence type="ECO:0000256" key="19">
    <source>
        <dbReference type="ARBA" id="ARBA00071287"/>
    </source>
</evidence>
<evidence type="ECO:0000313" key="24">
    <source>
        <dbReference type="EMBL" id="KAD4060182.1"/>
    </source>
</evidence>
<feature type="transmembrane region" description="Helical" evidence="22">
    <location>
        <begin position="116"/>
        <end position="138"/>
    </location>
</feature>
<keyword evidence="8" id="KW-0479">Metal-binding</keyword>
<evidence type="ECO:0000256" key="14">
    <source>
        <dbReference type="ARBA" id="ARBA00023136"/>
    </source>
</evidence>
<evidence type="ECO:0000256" key="22">
    <source>
        <dbReference type="SAM" id="Phobius"/>
    </source>
</evidence>
<dbReference type="Proteomes" id="UP000326852">
    <property type="component" value="Unassembled WGS sequence"/>
</dbReference>
<feature type="transmembrane region" description="Helical" evidence="22">
    <location>
        <begin position="74"/>
        <end position="96"/>
    </location>
</feature>
<dbReference type="Pfam" id="PF02665">
    <property type="entry name" value="Nitrate_red_gam"/>
    <property type="match status" value="1"/>
</dbReference>
<dbReference type="GO" id="GO:0008940">
    <property type="term" value="F:nitrate reductase activity"/>
    <property type="evidence" value="ECO:0007669"/>
    <property type="project" value="InterPro"/>
</dbReference>
<keyword evidence="4" id="KW-0813">Transport</keyword>
<evidence type="ECO:0000313" key="25">
    <source>
        <dbReference type="Proteomes" id="UP000326852"/>
    </source>
</evidence>
<dbReference type="GO" id="GO:0046872">
    <property type="term" value="F:metal ion binding"/>
    <property type="evidence" value="ECO:0007669"/>
    <property type="project" value="UniProtKB-KW"/>
</dbReference>
<sequence>MSGVPTRTDVAGEPAVPLDVPPPGNVQVGVDDVMLWAVVPYLVLAILILGSIWRYRYDKFGWTTRSSQLYESRLLRIASPLFHFGILAVIVGHFVGLVIPKAWMDAIGLNEDTYHFFALSVGILAGLATLVGIVLLIYRRRTTGPVFMATTRNDKLMYVFLLAAILTGLATTVFSVFDTNIVNYRDTVAPWFRSIFIFSPDILGMTAASMSFKIHTLFGLALFALWPFTRLVHAFTAPLQYLFRPYIVYRSRGKHPAPGTPRRGWDPVGTPDRGRPGVPRK</sequence>
<dbReference type="GO" id="GO:0009055">
    <property type="term" value="F:electron transfer activity"/>
    <property type="evidence" value="ECO:0007669"/>
    <property type="project" value="TreeGrafter"/>
</dbReference>
<keyword evidence="6 20" id="KW-0349">Heme</keyword>
<evidence type="ECO:0000256" key="20">
    <source>
        <dbReference type="PIRSR" id="PIRSR603816-1"/>
    </source>
</evidence>
<dbReference type="FunFam" id="1.20.950.20:FF:000001">
    <property type="entry name" value="Respiratory nitrate reductase subunit gamma"/>
    <property type="match status" value="1"/>
</dbReference>
<evidence type="ECO:0000256" key="21">
    <source>
        <dbReference type="SAM" id="MobiDB-lite"/>
    </source>
</evidence>
<keyword evidence="14 22" id="KW-0472">Membrane</keyword>
<comment type="cofactor">
    <cofactor evidence="2">
        <name>heme b</name>
        <dbReference type="ChEBI" id="CHEBI:60344"/>
    </cofactor>
</comment>
<feature type="transmembrane region" description="Helical" evidence="22">
    <location>
        <begin position="158"/>
        <end position="182"/>
    </location>
</feature>
<keyword evidence="13" id="KW-0534">Nitrate assimilation</keyword>
<dbReference type="InterPro" id="IPR023234">
    <property type="entry name" value="NarG-like_domain"/>
</dbReference>
<dbReference type="GO" id="GO:0042128">
    <property type="term" value="P:nitrate assimilation"/>
    <property type="evidence" value="ECO:0007669"/>
    <property type="project" value="UniProtKB-KW"/>
</dbReference>
<comment type="cofactor">
    <cofactor evidence="1">
        <name>Mo-bis(molybdopterin guanine dinucleotide)</name>
        <dbReference type="ChEBI" id="CHEBI:60539"/>
    </cofactor>
</comment>
<evidence type="ECO:0000256" key="13">
    <source>
        <dbReference type="ARBA" id="ARBA00023063"/>
    </source>
</evidence>
<evidence type="ECO:0000256" key="4">
    <source>
        <dbReference type="ARBA" id="ARBA00022448"/>
    </source>
</evidence>
<dbReference type="PANTHER" id="PTHR30598:SF3">
    <property type="entry name" value="RESPIRATORY NITRATE REDUCTASE 1 GAMMA CHAIN"/>
    <property type="match status" value="1"/>
</dbReference>
<evidence type="ECO:0000256" key="10">
    <source>
        <dbReference type="ARBA" id="ARBA00022989"/>
    </source>
</evidence>
<evidence type="ECO:0000256" key="17">
    <source>
        <dbReference type="ARBA" id="ARBA00061196"/>
    </source>
</evidence>
<feature type="domain" description="NarG-like" evidence="23">
    <location>
        <begin position="33"/>
        <end position="252"/>
    </location>
</feature>
<dbReference type="PANTHER" id="PTHR30598">
    <property type="entry name" value="NITRATE REDUCTASE PRIVATE CHAPERONE, REDOX ENZYME MATURATION PROTEIN REMP FAMILY"/>
    <property type="match status" value="1"/>
</dbReference>
<evidence type="ECO:0000256" key="12">
    <source>
        <dbReference type="ARBA" id="ARBA00023004"/>
    </source>
</evidence>
<evidence type="ECO:0000256" key="1">
    <source>
        <dbReference type="ARBA" id="ARBA00001942"/>
    </source>
</evidence>
<comment type="subcellular location">
    <subcellularLocation>
        <location evidence="3">Cell membrane</location>
        <topology evidence="3">Multi-pass membrane protein</topology>
    </subcellularLocation>
</comment>
<protein>
    <recommendedName>
        <fullName evidence="19">Nitrate reductase-like protein NarX</fullName>
    </recommendedName>
</protein>
<keyword evidence="25" id="KW-1185">Reference proteome</keyword>
<evidence type="ECO:0000256" key="16">
    <source>
        <dbReference type="ARBA" id="ARBA00061095"/>
    </source>
</evidence>
<comment type="caution">
    <text evidence="24">The sequence shown here is derived from an EMBL/GenBank/DDBJ whole genome shotgun (WGS) entry which is preliminary data.</text>
</comment>
<keyword evidence="7 22" id="KW-0812">Transmembrane</keyword>
<dbReference type="SUPFAM" id="SSF103501">
    <property type="entry name" value="Respiratory nitrate reductase 1 gamma chain"/>
    <property type="match status" value="1"/>
</dbReference>
<comment type="similarity">
    <text evidence="18">In the N-terminal section; belongs to the nitrate reductase alpha subunit family.</text>
</comment>
<dbReference type="Gene3D" id="1.20.950.20">
    <property type="entry name" value="Transmembrane di-heme cytochromes, Chain C"/>
    <property type="match status" value="1"/>
</dbReference>
<keyword evidence="10 22" id="KW-1133">Transmembrane helix</keyword>
<dbReference type="NCBIfam" id="TIGR00351">
    <property type="entry name" value="narI"/>
    <property type="match status" value="1"/>
</dbReference>
<feature type="binding site" description="axial binding residue" evidence="20">
    <location>
        <position position="93"/>
    </location>
    <ligand>
        <name>heme b</name>
        <dbReference type="ChEBI" id="CHEBI:60344"/>
        <label>1</label>
    </ligand>
    <ligandPart>
        <name>Fe</name>
        <dbReference type="ChEBI" id="CHEBI:18248"/>
    </ligandPart>
</feature>
<name>A0A5N6MTD1_9MICC</name>
<evidence type="ECO:0000256" key="5">
    <source>
        <dbReference type="ARBA" id="ARBA00022475"/>
    </source>
</evidence>
<feature type="binding site" description="axial binding residue" evidence="20">
    <location>
        <position position="83"/>
    </location>
    <ligand>
        <name>heme b</name>
        <dbReference type="ChEBI" id="CHEBI:60344"/>
        <label>1</label>
    </ligand>
    <ligandPart>
        <name>Fe</name>
        <dbReference type="ChEBI" id="CHEBI:18248"/>
    </ligandPart>
</feature>
<evidence type="ECO:0000259" key="23">
    <source>
        <dbReference type="Pfam" id="PF02665"/>
    </source>
</evidence>
<proteinExistence type="inferred from homology"/>
<keyword evidence="12 20" id="KW-0408">Iron</keyword>
<feature type="binding site" description="axial binding residue" evidence="20">
    <location>
        <position position="233"/>
    </location>
    <ligand>
        <name>heme b</name>
        <dbReference type="ChEBI" id="CHEBI:60344"/>
        <label>1</label>
    </ligand>
    <ligandPart>
        <name>Fe</name>
        <dbReference type="ChEBI" id="CHEBI:18248"/>
    </ligandPart>
</feature>